<evidence type="ECO:0000313" key="5">
    <source>
        <dbReference type="Proteomes" id="UP000053411"/>
    </source>
</evidence>
<feature type="binding site" evidence="3">
    <location>
        <position position="231"/>
    </location>
    <ligand>
        <name>pyruvate</name>
        <dbReference type="ChEBI" id="CHEBI:15361"/>
    </ligand>
</feature>
<dbReference type="GeneID" id="27712926"/>
<evidence type="ECO:0000313" key="4">
    <source>
        <dbReference type="EMBL" id="KIX97066.1"/>
    </source>
</evidence>
<evidence type="ECO:0000256" key="1">
    <source>
        <dbReference type="PIRNR" id="PIRNR001365"/>
    </source>
</evidence>
<sequence length="328" mass="34261">MTLPQAPTPPRPLPTGPLAAIPTFFKVDTEDVDHDSIGAHAIRLVKSGIVGIVTIGSNGEAPHLSHDERIAVTETTRKALDEAGFGQIPIIMGASDASVRGTLSLIRGAAKAGADYVLVLPPSYFRGAMTGSVISDFYGRVADSSPLPLLVYSFPAVAAGIEMDSDLITIISRHPNVVGTKFTCGDTGKLARVARAMDAMTPHATNSGYVCYGGLADFGLMALVAGGSGFIAGGANIFPKTCARLCEAFKLGGLPKAMEFQRLLSAGDWPHTAAGIAGTKGVLERFNGYGGVPRLPLQPLNASQLNSIINLTMEVIKVEDNLEPPQHS</sequence>
<evidence type="ECO:0000256" key="3">
    <source>
        <dbReference type="PIRSR" id="PIRSR001365-2"/>
    </source>
</evidence>
<accession>A0A0D2IJ47</accession>
<name>A0A0D2IJ47_9EURO</name>
<dbReference type="PIRSF" id="PIRSF001365">
    <property type="entry name" value="DHDPS"/>
    <property type="match status" value="1"/>
</dbReference>
<dbReference type="AlphaFoldDB" id="A0A0D2IJ47"/>
<keyword evidence="5" id="KW-1185">Reference proteome</keyword>
<dbReference type="RefSeq" id="XP_016631189.1">
    <property type="nucleotide sequence ID" value="XM_016777679.1"/>
</dbReference>
<evidence type="ECO:0000256" key="2">
    <source>
        <dbReference type="PIRSR" id="PIRSR001365-1"/>
    </source>
</evidence>
<dbReference type="GO" id="GO:0008840">
    <property type="term" value="F:4-hydroxy-tetrahydrodipicolinate synthase activity"/>
    <property type="evidence" value="ECO:0007669"/>
    <property type="project" value="TreeGrafter"/>
</dbReference>
<dbReference type="Pfam" id="PF00701">
    <property type="entry name" value="DHDPS"/>
    <property type="match status" value="1"/>
</dbReference>
<protein>
    <recommendedName>
        <fullName evidence="6">4-hydroxy-2-oxoglutarate aldolase, mitochondrial</fullName>
    </recommendedName>
</protein>
<gene>
    <name evidence="4" type="ORF">Z520_07180</name>
</gene>
<dbReference type="CDD" id="cd00408">
    <property type="entry name" value="DHDPS-like"/>
    <property type="match status" value="1"/>
</dbReference>
<dbReference type="PANTHER" id="PTHR12128">
    <property type="entry name" value="DIHYDRODIPICOLINATE SYNTHASE"/>
    <property type="match status" value="1"/>
</dbReference>
<comment type="similarity">
    <text evidence="1">Belongs to the DapA family.</text>
</comment>
<dbReference type="OrthoDB" id="191315at2759"/>
<dbReference type="Proteomes" id="UP000053411">
    <property type="component" value="Unassembled WGS sequence"/>
</dbReference>
<dbReference type="VEuPathDB" id="FungiDB:Z520_07180"/>
<dbReference type="PANTHER" id="PTHR12128:SF24">
    <property type="entry name" value="DIHYDRODIPICOLINATE SYNTHETASE FAMILY PROTEIN (AFU_ORTHOLOGUE AFUA_3G11920)"/>
    <property type="match status" value="1"/>
</dbReference>
<dbReference type="SMART" id="SM01130">
    <property type="entry name" value="DHDPS"/>
    <property type="match status" value="1"/>
</dbReference>
<feature type="active site" description="Proton donor/acceptor" evidence="2">
    <location>
        <position position="152"/>
    </location>
</feature>
<proteinExistence type="inferred from homology"/>
<dbReference type="InterPro" id="IPR002220">
    <property type="entry name" value="DapA-like"/>
</dbReference>
<dbReference type="Gene3D" id="3.20.20.70">
    <property type="entry name" value="Aldolase class I"/>
    <property type="match status" value="1"/>
</dbReference>
<evidence type="ECO:0008006" key="6">
    <source>
        <dbReference type="Google" id="ProtNLM"/>
    </source>
</evidence>
<dbReference type="SUPFAM" id="SSF51569">
    <property type="entry name" value="Aldolase"/>
    <property type="match status" value="1"/>
</dbReference>
<organism evidence="4 5">
    <name type="scientific">Fonsecaea multimorphosa CBS 102226</name>
    <dbReference type="NCBI Taxonomy" id="1442371"/>
    <lineage>
        <taxon>Eukaryota</taxon>
        <taxon>Fungi</taxon>
        <taxon>Dikarya</taxon>
        <taxon>Ascomycota</taxon>
        <taxon>Pezizomycotina</taxon>
        <taxon>Eurotiomycetes</taxon>
        <taxon>Chaetothyriomycetidae</taxon>
        <taxon>Chaetothyriales</taxon>
        <taxon>Herpotrichiellaceae</taxon>
        <taxon>Fonsecaea</taxon>
    </lineage>
</organism>
<dbReference type="InterPro" id="IPR013785">
    <property type="entry name" value="Aldolase_TIM"/>
</dbReference>
<reference evidence="4 5" key="1">
    <citation type="submission" date="2015-01" db="EMBL/GenBank/DDBJ databases">
        <title>The Genome Sequence of Fonsecaea multimorphosa CBS 102226.</title>
        <authorList>
            <consortium name="The Broad Institute Genomics Platform"/>
            <person name="Cuomo C."/>
            <person name="de Hoog S."/>
            <person name="Gorbushina A."/>
            <person name="Stielow B."/>
            <person name="Teixiera M."/>
            <person name="Abouelleil A."/>
            <person name="Chapman S.B."/>
            <person name="Priest M."/>
            <person name="Young S.K."/>
            <person name="Wortman J."/>
            <person name="Nusbaum C."/>
            <person name="Birren B."/>
        </authorList>
    </citation>
    <scope>NUCLEOTIDE SEQUENCE [LARGE SCALE GENOMIC DNA]</scope>
    <source>
        <strain evidence="4 5">CBS 102226</strain>
    </source>
</reference>
<feature type="active site" description="Schiff-base intermediate with substrate" evidence="2">
    <location>
        <position position="181"/>
    </location>
</feature>
<dbReference type="EMBL" id="KN848075">
    <property type="protein sequence ID" value="KIX97066.1"/>
    <property type="molecule type" value="Genomic_DNA"/>
</dbReference>
<dbReference type="PRINTS" id="PR00146">
    <property type="entry name" value="DHPICSNTHASE"/>
</dbReference>
<dbReference type="STRING" id="1442371.A0A0D2IJ47"/>
<keyword evidence="1" id="KW-0456">Lyase</keyword>